<dbReference type="InterPro" id="IPR036412">
    <property type="entry name" value="HAD-like_sf"/>
</dbReference>
<keyword evidence="7" id="KW-0997">Cell inner membrane</keyword>
<feature type="transmembrane region" description="Helical" evidence="19">
    <location>
        <begin position="87"/>
        <end position="105"/>
    </location>
</feature>
<dbReference type="SFLD" id="SFLDF00027">
    <property type="entry name" value="p-type_atpase"/>
    <property type="match status" value="1"/>
</dbReference>
<proteinExistence type="inferred from homology"/>
<dbReference type="InterPro" id="IPR023298">
    <property type="entry name" value="ATPase_P-typ_TM_dom_sf"/>
</dbReference>
<evidence type="ECO:0000256" key="1">
    <source>
        <dbReference type="ARBA" id="ARBA00003954"/>
    </source>
</evidence>
<dbReference type="Proteomes" id="UP001288620">
    <property type="component" value="Unassembled WGS sequence"/>
</dbReference>
<keyword evidence="9 19" id="KW-0812">Transmembrane</keyword>
<dbReference type="RefSeq" id="WP_322541699.1">
    <property type="nucleotide sequence ID" value="NZ_JAOBTT010000001.1"/>
</dbReference>
<keyword evidence="15 19" id="KW-1133">Transmembrane helix</keyword>
<evidence type="ECO:0000256" key="12">
    <source>
        <dbReference type="ARBA" id="ARBA00022840"/>
    </source>
</evidence>
<evidence type="ECO:0000256" key="6">
    <source>
        <dbReference type="ARBA" id="ARBA00022475"/>
    </source>
</evidence>
<dbReference type="Gene3D" id="1.20.1110.10">
    <property type="entry name" value="Calcium-transporting ATPase, transmembrane domain"/>
    <property type="match status" value="1"/>
</dbReference>
<keyword evidence="22" id="KW-1185">Reference proteome</keyword>
<evidence type="ECO:0000256" key="17">
    <source>
        <dbReference type="ARBA" id="ARBA00029806"/>
    </source>
</evidence>
<keyword evidence="6" id="KW-1003">Cell membrane</keyword>
<evidence type="ECO:0000256" key="4">
    <source>
        <dbReference type="ARBA" id="ARBA00012786"/>
    </source>
</evidence>
<keyword evidence="16 19" id="KW-0472">Membrane</keyword>
<dbReference type="InterPro" id="IPR004014">
    <property type="entry name" value="ATPase_P-typ_cation-transptr_N"/>
</dbReference>
<comment type="subcellular location">
    <subcellularLocation>
        <location evidence="2">Cell inner membrane</location>
        <topology evidence="2">Multi-pass membrane protein</topology>
    </subcellularLocation>
</comment>
<evidence type="ECO:0000256" key="5">
    <source>
        <dbReference type="ARBA" id="ARBA00013555"/>
    </source>
</evidence>
<evidence type="ECO:0000256" key="3">
    <source>
        <dbReference type="ARBA" id="ARBA00008746"/>
    </source>
</evidence>
<evidence type="ECO:0000256" key="7">
    <source>
        <dbReference type="ARBA" id="ARBA00022519"/>
    </source>
</evidence>
<evidence type="ECO:0000259" key="20">
    <source>
        <dbReference type="SMART" id="SM00831"/>
    </source>
</evidence>
<dbReference type="PANTHER" id="PTHR42861">
    <property type="entry name" value="CALCIUM-TRANSPORTING ATPASE"/>
    <property type="match status" value="1"/>
</dbReference>
<dbReference type="NCBIfam" id="TIGR01524">
    <property type="entry name" value="ATPase-IIIB_Mg"/>
    <property type="match status" value="1"/>
</dbReference>
<dbReference type="PRINTS" id="PR01836">
    <property type="entry name" value="MGATPASE"/>
</dbReference>
<dbReference type="SMART" id="SM00831">
    <property type="entry name" value="Cation_ATPase_N"/>
    <property type="match status" value="1"/>
</dbReference>
<evidence type="ECO:0000313" key="22">
    <source>
        <dbReference type="Proteomes" id="UP001288620"/>
    </source>
</evidence>
<evidence type="ECO:0000256" key="10">
    <source>
        <dbReference type="ARBA" id="ARBA00022723"/>
    </source>
</evidence>
<dbReference type="Gene3D" id="2.70.150.10">
    <property type="entry name" value="Calcium-transporting ATPase, cytoplasmic transduction domain A"/>
    <property type="match status" value="1"/>
</dbReference>
<keyword evidence="10" id="KW-0479">Metal-binding</keyword>
<evidence type="ECO:0000256" key="13">
    <source>
        <dbReference type="ARBA" id="ARBA00022842"/>
    </source>
</evidence>
<keyword evidence="12" id="KW-0067">ATP-binding</keyword>
<feature type="transmembrane region" description="Helical" evidence="19">
    <location>
        <begin position="293"/>
        <end position="312"/>
    </location>
</feature>
<dbReference type="EMBL" id="JAOBTT010000001">
    <property type="protein sequence ID" value="MDZ7277614.1"/>
    <property type="molecule type" value="Genomic_DNA"/>
</dbReference>
<dbReference type="Pfam" id="PF00689">
    <property type="entry name" value="Cation_ATPase_C"/>
    <property type="match status" value="1"/>
</dbReference>
<protein>
    <recommendedName>
        <fullName evidence="5">Magnesium-transporting ATPase, P-type 1</fullName>
        <ecNumber evidence="4">7.2.2.14</ecNumber>
    </recommendedName>
    <alternativeName>
        <fullName evidence="17">Mg(2+) transport ATPase, P-type 1</fullName>
    </alternativeName>
</protein>
<keyword evidence="11" id="KW-0547">Nucleotide-binding</keyword>
<dbReference type="SUPFAM" id="SSF81653">
    <property type="entry name" value="Calcium ATPase, transduction domain A"/>
    <property type="match status" value="1"/>
</dbReference>
<dbReference type="InterPro" id="IPR006415">
    <property type="entry name" value="P-type_ATPase_IIIB"/>
</dbReference>
<name>A0ABU5LCE5_9GAMM</name>
<dbReference type="InterPro" id="IPR023214">
    <property type="entry name" value="HAD_sf"/>
</dbReference>
<dbReference type="EC" id="7.2.2.14" evidence="4"/>
<dbReference type="PROSITE" id="PS00154">
    <property type="entry name" value="ATPASE_E1_E2"/>
    <property type="match status" value="1"/>
</dbReference>
<keyword evidence="13" id="KW-0460">Magnesium</keyword>
<keyword evidence="8" id="KW-0597">Phosphoprotein</keyword>
<dbReference type="SFLD" id="SFLDS00003">
    <property type="entry name" value="Haloacid_Dehalogenase"/>
    <property type="match status" value="1"/>
</dbReference>
<dbReference type="CDD" id="cd02077">
    <property type="entry name" value="P-type_ATPase_Mg"/>
    <property type="match status" value="1"/>
</dbReference>
<dbReference type="Pfam" id="PF00702">
    <property type="entry name" value="Hydrolase"/>
    <property type="match status" value="1"/>
</dbReference>
<dbReference type="InterPro" id="IPR023299">
    <property type="entry name" value="ATPase_P-typ_cyto_dom_N"/>
</dbReference>
<dbReference type="InterPro" id="IPR018303">
    <property type="entry name" value="ATPase_P-typ_P_site"/>
</dbReference>
<dbReference type="Pfam" id="PF00122">
    <property type="entry name" value="E1-E2_ATPase"/>
    <property type="match status" value="1"/>
</dbReference>
<dbReference type="SUPFAM" id="SSF56784">
    <property type="entry name" value="HAD-like"/>
    <property type="match status" value="1"/>
</dbReference>
<evidence type="ECO:0000256" key="16">
    <source>
        <dbReference type="ARBA" id="ARBA00023136"/>
    </source>
</evidence>
<comment type="function">
    <text evidence="1">Mediates magnesium influx to the cytosol.</text>
</comment>
<evidence type="ECO:0000313" key="21">
    <source>
        <dbReference type="EMBL" id="MDZ7277614.1"/>
    </source>
</evidence>
<dbReference type="Gene3D" id="3.40.50.1000">
    <property type="entry name" value="HAD superfamily/HAD-like"/>
    <property type="match status" value="1"/>
</dbReference>
<feature type="transmembrane region" description="Helical" evidence="19">
    <location>
        <begin position="841"/>
        <end position="861"/>
    </location>
</feature>
<dbReference type="SFLD" id="SFLDG00002">
    <property type="entry name" value="C1.7:_P-type_atpase_like"/>
    <property type="match status" value="1"/>
</dbReference>
<dbReference type="InterPro" id="IPR001757">
    <property type="entry name" value="P_typ_ATPase"/>
</dbReference>
<dbReference type="NCBIfam" id="NF011702">
    <property type="entry name" value="PRK15122.1"/>
    <property type="match status" value="1"/>
</dbReference>
<evidence type="ECO:0000256" key="9">
    <source>
        <dbReference type="ARBA" id="ARBA00022692"/>
    </source>
</evidence>
<sequence>MTDMKLSQDKKAWQTLRQPQGKTARYVIEAEAGCTPDATLARLRSDAQGLTEQEAAARLLAYGANEVAHDKAPPALIQLLQAFNNPFIFVLMALALVSFITDYWMPLRRGEETDLTGVIIIMTMVTLSGLLRFWQEFRTNQAAQALKSMVRTTATVLRRAAPHGVPQKAEVDISTLVPGDIIWLSAGDLVPADVRLLDSRDLFISQAILTGESLPVEKYDVTGHVASKGAHDQDAGASLLELGSICLMGTNVSSGSAKAVVVATGSDTYFGSLATSIIGDRPQTAFDRGVNSVSWLLIRFMLVMVPVVLLINGFTKGDWLDATLFALAVAVGLTPEMLPMIVSSNLAKGAIAMSRRKVIVKRLNAIQNLGAMDVLCTDKTGTLTQDNIILEHHLDCAGVENARVLMLSWLNSHYQSGTPNLMDRAILRYGEDRVSAAVGDSYQKVDELPFDFVRRRVSVVVRDRRLNQQMLICKGAVEEMLSIASGERIGKAIQPLTAARRDELLALAHTYNDQGFRVLLVATRVLDAPGLQQALSVADEQELIVEGLLTFLDPPKESAAKAIAALRDNGVRVKVLTGDNPVVTARICQQVGIDSRDILTGDRIAAMSDAQLAEASVQCAVFAKLTPLQKSRILRALQQQGHTVGFLGDGINDAPALRDADVGISVDSAADIAKESSDIILLEKDLMVLEEGVIAGRETFGNIIKYLNMTASSNFGNVFSVLVASAFIPFLPMLAIQLLIQNLMYDVSQLALPWDKMDREFLRTPRKWDARNIKRFMLWMGPTSSLFDITTFALMWFVFAANSATMQSLFQSGWFVEGLLSQTLVVHMLRTQKIPFIQSRAALPVLLTTAGIMLAGLLLPFSPLGGLVGLVPLPWAYFPWLVATLLGYCLVAQGMKTLYIKRFGQWF</sequence>
<dbReference type="Pfam" id="PF00690">
    <property type="entry name" value="Cation_ATPase_N"/>
    <property type="match status" value="1"/>
</dbReference>
<feature type="transmembrane region" description="Helical" evidence="19">
    <location>
        <begin position="324"/>
        <end position="347"/>
    </location>
</feature>
<evidence type="ECO:0000256" key="2">
    <source>
        <dbReference type="ARBA" id="ARBA00004429"/>
    </source>
</evidence>
<keyword evidence="14" id="KW-1278">Translocase</keyword>
<gene>
    <name evidence="21" type="primary">mgtA</name>
    <name evidence="21" type="ORF">N4G40_04885</name>
</gene>
<organism evidence="21 22">
    <name type="scientific">Pantoea eucrina</name>
    <dbReference type="NCBI Taxonomy" id="472693"/>
    <lineage>
        <taxon>Bacteria</taxon>
        <taxon>Pseudomonadati</taxon>
        <taxon>Pseudomonadota</taxon>
        <taxon>Gammaproteobacteria</taxon>
        <taxon>Enterobacterales</taxon>
        <taxon>Erwiniaceae</taxon>
        <taxon>Pantoea</taxon>
    </lineage>
</organism>
<comment type="caution">
    <text evidence="21">The sequence shown here is derived from an EMBL/GenBank/DDBJ whole genome shotgun (WGS) entry which is preliminary data.</text>
</comment>
<accession>A0ABU5LCE5</accession>
<evidence type="ECO:0000256" key="18">
    <source>
        <dbReference type="ARBA" id="ARBA00047295"/>
    </source>
</evidence>
<dbReference type="NCBIfam" id="TIGR01494">
    <property type="entry name" value="ATPase_P-type"/>
    <property type="match status" value="2"/>
</dbReference>
<comment type="catalytic activity">
    <reaction evidence="18">
        <text>Mg(2+)(out) + ATP + H2O = Mg(2+)(in) + ADP + phosphate + H(+)</text>
        <dbReference type="Rhea" id="RHEA:10260"/>
        <dbReference type="ChEBI" id="CHEBI:15377"/>
        <dbReference type="ChEBI" id="CHEBI:15378"/>
        <dbReference type="ChEBI" id="CHEBI:18420"/>
        <dbReference type="ChEBI" id="CHEBI:30616"/>
        <dbReference type="ChEBI" id="CHEBI:43474"/>
        <dbReference type="ChEBI" id="CHEBI:456216"/>
        <dbReference type="EC" id="7.2.2.14"/>
    </reaction>
</comment>
<evidence type="ECO:0000256" key="15">
    <source>
        <dbReference type="ARBA" id="ARBA00022989"/>
    </source>
</evidence>
<evidence type="ECO:0000256" key="11">
    <source>
        <dbReference type="ARBA" id="ARBA00022741"/>
    </source>
</evidence>
<dbReference type="InterPro" id="IPR059000">
    <property type="entry name" value="ATPase_P-type_domA"/>
</dbReference>
<feature type="transmembrane region" description="Helical" evidence="19">
    <location>
        <begin position="776"/>
        <end position="799"/>
    </location>
</feature>
<dbReference type="InterPro" id="IPR008250">
    <property type="entry name" value="ATPase_P-typ_transduc_dom_A_sf"/>
</dbReference>
<evidence type="ECO:0000256" key="19">
    <source>
        <dbReference type="SAM" id="Phobius"/>
    </source>
</evidence>
<feature type="domain" description="Cation-transporting P-type ATPase N-terminal" evidence="20">
    <location>
        <begin position="30"/>
        <end position="103"/>
    </location>
</feature>
<feature type="transmembrane region" description="Helical" evidence="19">
    <location>
        <begin position="117"/>
        <end position="134"/>
    </location>
</feature>
<comment type="similarity">
    <text evidence="3">Belongs to the cation transport ATPase (P-type) (TC 3.A.3) family. Type IIIB subfamily.</text>
</comment>
<dbReference type="SUPFAM" id="SSF81665">
    <property type="entry name" value="Calcium ATPase, transmembrane domain M"/>
    <property type="match status" value="1"/>
</dbReference>
<feature type="transmembrane region" description="Helical" evidence="19">
    <location>
        <begin position="873"/>
        <end position="892"/>
    </location>
</feature>
<evidence type="ECO:0000256" key="14">
    <source>
        <dbReference type="ARBA" id="ARBA00022967"/>
    </source>
</evidence>
<dbReference type="InterPro" id="IPR044492">
    <property type="entry name" value="P_typ_ATPase_HD_dom"/>
</dbReference>
<dbReference type="Gene3D" id="3.40.1110.10">
    <property type="entry name" value="Calcium-transporting ATPase, cytoplasmic domain N"/>
    <property type="match status" value="1"/>
</dbReference>
<reference evidence="22" key="1">
    <citation type="submission" date="2023-07" db="EMBL/GenBank/DDBJ databases">
        <title>Structural and functional analysis of rice phyllospheric bacteria for their antimicrobial properties and defense elicitation against blast disease.</title>
        <authorList>
            <person name="Sahu K.P."/>
            <person name="Asharani P."/>
            <person name="Kumar M."/>
            <person name="Reddy B."/>
            <person name="Kumar A."/>
        </authorList>
    </citation>
    <scope>NUCLEOTIDE SEQUENCE [LARGE SCALE GENOMIC DNA]</scope>
    <source>
        <strain evidence="22">OsEp_Plm_30P10</strain>
    </source>
</reference>
<dbReference type="InterPro" id="IPR006068">
    <property type="entry name" value="ATPase_P-typ_cation-transptr_C"/>
</dbReference>
<evidence type="ECO:0000256" key="8">
    <source>
        <dbReference type="ARBA" id="ARBA00022553"/>
    </source>
</evidence>